<dbReference type="GO" id="GO:0030134">
    <property type="term" value="C:COPII-coated ER to Golgi transport vesicle"/>
    <property type="evidence" value="ECO:0007669"/>
    <property type="project" value="TreeGrafter"/>
</dbReference>
<comment type="subcellular location">
    <subcellularLocation>
        <location evidence="1">Endoplasmic reticulum membrane</location>
        <topology evidence="1">Multi-pass membrane protein</topology>
    </subcellularLocation>
    <subcellularLocation>
        <location evidence="2">Golgi apparatus membrane</location>
        <topology evidence="2">Multi-pass membrane protein</topology>
    </subcellularLocation>
</comment>
<dbReference type="PANTHER" id="PTHR14083">
    <property type="entry name" value="YIP1 INTERACTING FACTOR HOMOLOG YIF1 PROTEIN"/>
    <property type="match status" value="1"/>
</dbReference>
<feature type="transmembrane region" description="Helical" evidence="12">
    <location>
        <begin position="150"/>
        <end position="172"/>
    </location>
</feature>
<name>A0AAV9DF25_ACOCL</name>
<feature type="transmembrane region" description="Helical" evidence="12">
    <location>
        <begin position="205"/>
        <end position="223"/>
    </location>
</feature>
<dbReference type="AlphaFoldDB" id="A0AAV9DF25"/>
<evidence type="ECO:0000256" key="8">
    <source>
        <dbReference type="ARBA" id="ARBA00022989"/>
    </source>
</evidence>
<accession>A0AAV9DF25</accession>
<evidence type="ECO:0000256" key="11">
    <source>
        <dbReference type="SAM" id="MobiDB-lite"/>
    </source>
</evidence>
<evidence type="ECO:0000256" key="6">
    <source>
        <dbReference type="ARBA" id="ARBA00022824"/>
    </source>
</evidence>
<evidence type="ECO:0000256" key="12">
    <source>
        <dbReference type="SAM" id="Phobius"/>
    </source>
</evidence>
<keyword evidence="5 12" id="KW-0812">Transmembrane</keyword>
<proteinExistence type="inferred from homology"/>
<evidence type="ECO:0000256" key="1">
    <source>
        <dbReference type="ARBA" id="ARBA00004477"/>
    </source>
</evidence>
<dbReference type="GO" id="GO:0005793">
    <property type="term" value="C:endoplasmic reticulum-Golgi intermediate compartment"/>
    <property type="evidence" value="ECO:0007669"/>
    <property type="project" value="TreeGrafter"/>
</dbReference>
<dbReference type="PANTHER" id="PTHR14083:SF0">
    <property type="entry name" value="YIP1D-INTERACTING FACTOR 1, ISOFORM C"/>
    <property type="match status" value="1"/>
</dbReference>
<dbReference type="Proteomes" id="UP001180020">
    <property type="component" value="Unassembled WGS sequence"/>
</dbReference>
<feature type="transmembrane region" description="Helical" evidence="12">
    <location>
        <begin position="244"/>
        <end position="262"/>
    </location>
</feature>
<keyword evidence="8 12" id="KW-1133">Transmembrane helix</keyword>
<evidence type="ECO:0000256" key="10">
    <source>
        <dbReference type="ARBA" id="ARBA00023136"/>
    </source>
</evidence>
<evidence type="ECO:0000313" key="14">
    <source>
        <dbReference type="Proteomes" id="UP001180020"/>
    </source>
</evidence>
<dbReference type="Pfam" id="PF03878">
    <property type="entry name" value="YIF1"/>
    <property type="match status" value="1"/>
</dbReference>
<comment type="caution">
    <text evidence="13">The sequence shown here is derived from an EMBL/GenBank/DDBJ whole genome shotgun (WGS) entry which is preliminary data.</text>
</comment>
<dbReference type="GO" id="GO:0006888">
    <property type="term" value="P:endoplasmic reticulum to Golgi vesicle-mediated transport"/>
    <property type="evidence" value="ECO:0007669"/>
    <property type="project" value="InterPro"/>
</dbReference>
<feature type="transmembrane region" description="Helical" evidence="12">
    <location>
        <begin position="179"/>
        <end position="199"/>
    </location>
</feature>
<gene>
    <name evidence="13" type="ORF">QJS10_CPB13g00263</name>
</gene>
<evidence type="ECO:0000256" key="3">
    <source>
        <dbReference type="ARBA" id="ARBA00009727"/>
    </source>
</evidence>
<keyword evidence="14" id="KW-1185">Reference proteome</keyword>
<feature type="region of interest" description="Disordered" evidence="11">
    <location>
        <begin position="1"/>
        <end position="23"/>
    </location>
</feature>
<evidence type="ECO:0000256" key="2">
    <source>
        <dbReference type="ARBA" id="ARBA00004653"/>
    </source>
</evidence>
<dbReference type="GO" id="GO:0000139">
    <property type="term" value="C:Golgi membrane"/>
    <property type="evidence" value="ECO:0007669"/>
    <property type="project" value="UniProtKB-SubCell"/>
</dbReference>
<protein>
    <submittedName>
        <fullName evidence="13">Uncharacterized protein</fullName>
    </submittedName>
</protein>
<keyword evidence="7" id="KW-0653">Protein transport</keyword>
<dbReference type="GO" id="GO:0015031">
    <property type="term" value="P:protein transport"/>
    <property type="evidence" value="ECO:0007669"/>
    <property type="project" value="UniProtKB-KW"/>
</dbReference>
<reference evidence="13" key="2">
    <citation type="submission" date="2023-06" db="EMBL/GenBank/DDBJ databases">
        <authorList>
            <person name="Ma L."/>
            <person name="Liu K.-W."/>
            <person name="Li Z."/>
            <person name="Hsiao Y.-Y."/>
            <person name="Qi Y."/>
            <person name="Fu T."/>
            <person name="Tang G."/>
            <person name="Zhang D."/>
            <person name="Sun W.-H."/>
            <person name="Liu D.-K."/>
            <person name="Li Y."/>
            <person name="Chen G.-Z."/>
            <person name="Liu X.-D."/>
            <person name="Liao X.-Y."/>
            <person name="Jiang Y.-T."/>
            <person name="Yu X."/>
            <person name="Hao Y."/>
            <person name="Huang J."/>
            <person name="Zhao X.-W."/>
            <person name="Ke S."/>
            <person name="Chen Y.-Y."/>
            <person name="Wu W.-L."/>
            <person name="Hsu J.-L."/>
            <person name="Lin Y.-F."/>
            <person name="Huang M.-D."/>
            <person name="Li C.-Y."/>
            <person name="Huang L."/>
            <person name="Wang Z.-W."/>
            <person name="Zhao X."/>
            <person name="Zhong W.-Y."/>
            <person name="Peng D.-H."/>
            <person name="Ahmad S."/>
            <person name="Lan S."/>
            <person name="Zhang J.-S."/>
            <person name="Tsai W.-C."/>
            <person name="Van De Peer Y."/>
            <person name="Liu Z.-J."/>
        </authorList>
    </citation>
    <scope>NUCLEOTIDE SEQUENCE</scope>
    <source>
        <strain evidence="13">CP</strain>
        <tissue evidence="13">Leaves</tissue>
    </source>
</reference>
<keyword evidence="4" id="KW-0813">Transport</keyword>
<reference evidence="13" key="1">
    <citation type="journal article" date="2023" name="Nat. Commun.">
        <title>Diploid and tetraploid genomes of Acorus and the evolution of monocots.</title>
        <authorList>
            <person name="Ma L."/>
            <person name="Liu K.W."/>
            <person name="Li Z."/>
            <person name="Hsiao Y.Y."/>
            <person name="Qi Y."/>
            <person name="Fu T."/>
            <person name="Tang G.D."/>
            <person name="Zhang D."/>
            <person name="Sun W.H."/>
            <person name="Liu D.K."/>
            <person name="Li Y."/>
            <person name="Chen G.Z."/>
            <person name="Liu X.D."/>
            <person name="Liao X.Y."/>
            <person name="Jiang Y.T."/>
            <person name="Yu X."/>
            <person name="Hao Y."/>
            <person name="Huang J."/>
            <person name="Zhao X.W."/>
            <person name="Ke S."/>
            <person name="Chen Y.Y."/>
            <person name="Wu W.L."/>
            <person name="Hsu J.L."/>
            <person name="Lin Y.F."/>
            <person name="Huang M.D."/>
            <person name="Li C.Y."/>
            <person name="Huang L."/>
            <person name="Wang Z.W."/>
            <person name="Zhao X."/>
            <person name="Zhong W.Y."/>
            <person name="Peng D.H."/>
            <person name="Ahmad S."/>
            <person name="Lan S."/>
            <person name="Zhang J.S."/>
            <person name="Tsai W.C."/>
            <person name="Van de Peer Y."/>
            <person name="Liu Z.J."/>
        </authorList>
    </citation>
    <scope>NUCLEOTIDE SEQUENCE</scope>
    <source>
        <strain evidence="13">CP</strain>
    </source>
</reference>
<keyword evidence="10 12" id="KW-0472">Membrane</keyword>
<evidence type="ECO:0000256" key="5">
    <source>
        <dbReference type="ARBA" id="ARBA00022692"/>
    </source>
</evidence>
<dbReference type="InterPro" id="IPR005578">
    <property type="entry name" value="Yif1_fam"/>
</dbReference>
<dbReference type="GO" id="GO:0005789">
    <property type="term" value="C:endoplasmic reticulum membrane"/>
    <property type="evidence" value="ECO:0007669"/>
    <property type="project" value="UniProtKB-SubCell"/>
</dbReference>
<evidence type="ECO:0000256" key="7">
    <source>
        <dbReference type="ARBA" id="ARBA00022927"/>
    </source>
</evidence>
<sequence>MYDNIGNQAGMQRPPMNPQPNPFGTTLSGAGSGFIRGGLSAYGEKFLGSSSEFMQSNISRYFSDPQYYFQVNDQYVRNKLKVVLFPFLHRGHWTRITEPVGGRLSYKPPIYDINAPDLYIPLMAFGTYLVFAGFSLGLRGKFSPEALSLLFTKGLAGWFLQVLLLKGILYTLGSGEAPLLDIVSYGGYAFTSISLAVLLRIFWGYSYYFMMPWMCVCMGVFLVKTMKRVLFGEMRNHGSSRLNYILLFMAAVQFPLFFWLGGFGA</sequence>
<evidence type="ECO:0000256" key="9">
    <source>
        <dbReference type="ARBA" id="ARBA00023034"/>
    </source>
</evidence>
<keyword evidence="6" id="KW-0256">Endoplasmic reticulum</keyword>
<feature type="transmembrane region" description="Helical" evidence="12">
    <location>
        <begin position="118"/>
        <end position="138"/>
    </location>
</feature>
<dbReference type="EMBL" id="JAUJYO010000013">
    <property type="protein sequence ID" value="KAK1299785.1"/>
    <property type="molecule type" value="Genomic_DNA"/>
</dbReference>
<organism evidence="13 14">
    <name type="scientific">Acorus calamus</name>
    <name type="common">Sweet flag</name>
    <dbReference type="NCBI Taxonomy" id="4465"/>
    <lineage>
        <taxon>Eukaryota</taxon>
        <taxon>Viridiplantae</taxon>
        <taxon>Streptophyta</taxon>
        <taxon>Embryophyta</taxon>
        <taxon>Tracheophyta</taxon>
        <taxon>Spermatophyta</taxon>
        <taxon>Magnoliopsida</taxon>
        <taxon>Liliopsida</taxon>
        <taxon>Acoraceae</taxon>
        <taxon>Acorus</taxon>
    </lineage>
</organism>
<feature type="compositionally biased region" description="Polar residues" evidence="11">
    <location>
        <begin position="1"/>
        <end position="10"/>
    </location>
</feature>
<keyword evidence="9" id="KW-0333">Golgi apparatus</keyword>
<comment type="similarity">
    <text evidence="3">Belongs to the YIF1 family.</text>
</comment>
<evidence type="ECO:0000256" key="4">
    <source>
        <dbReference type="ARBA" id="ARBA00022448"/>
    </source>
</evidence>
<evidence type="ECO:0000313" key="13">
    <source>
        <dbReference type="EMBL" id="KAK1299785.1"/>
    </source>
</evidence>